<dbReference type="EC" id="5.1.3.2" evidence="5 10"/>
<comment type="caution">
    <text evidence="12">The sequence shown here is derived from an EMBL/GenBank/DDBJ whole genome shotgun (WGS) entry which is preliminary data.</text>
</comment>
<dbReference type="Pfam" id="PF01370">
    <property type="entry name" value="Epimerase"/>
    <property type="match status" value="1"/>
</dbReference>
<evidence type="ECO:0000256" key="8">
    <source>
        <dbReference type="ARBA" id="ARBA00023144"/>
    </source>
</evidence>
<gene>
    <name evidence="12" type="primary">galE</name>
    <name evidence="12" type="ORF">E2L00_01360</name>
</gene>
<dbReference type="RefSeq" id="WP_167605969.1">
    <property type="nucleotide sequence ID" value="NZ_SOYS01000001.1"/>
</dbReference>
<dbReference type="InterPro" id="IPR036291">
    <property type="entry name" value="NAD(P)-bd_dom_sf"/>
</dbReference>
<dbReference type="Gene3D" id="3.40.50.720">
    <property type="entry name" value="NAD(P)-binding Rossmann-like Domain"/>
    <property type="match status" value="1"/>
</dbReference>
<proteinExistence type="inferred from homology"/>
<sequence length="337" mass="37105">MKVLVTGGAGYIGSHTALELLNRGDEVVIIDNFANSSCVALKRLAEICGRKPVFYEGDVKDKLLLRRIFSEQHIDSIIHFAGLKSVSESIKKPLEYYENNIVATVDIVDEAAKANVKNFIFSSSATVYGDPEVIPISELNKTGGTTNPYGTSKLFAEKILQDYAAANKDFNITILRYFNPVGAHVSGKIGEDPNGVPNNLVPYVSKVAVGKYEYVSIFGNDYKTKDGTGIRDYIHVTDLAKGHLAALDHIGKFGNIRIYNLGTGNGYSVLDVINSFQRISGVGIKYQVAPRRNGDVAECWSDPSLALAELKWRAELSLDDMLKDTWKWQTLNPNGYN</sequence>
<dbReference type="PANTHER" id="PTHR43725:SF47">
    <property type="entry name" value="UDP-GLUCOSE 4-EPIMERASE"/>
    <property type="match status" value="1"/>
</dbReference>
<evidence type="ECO:0000256" key="7">
    <source>
        <dbReference type="ARBA" id="ARBA00023027"/>
    </source>
</evidence>
<dbReference type="PANTHER" id="PTHR43725">
    <property type="entry name" value="UDP-GLUCOSE 4-EPIMERASE"/>
    <property type="match status" value="1"/>
</dbReference>
<dbReference type="SUPFAM" id="SSF51735">
    <property type="entry name" value="NAD(P)-binding Rossmann-fold domains"/>
    <property type="match status" value="1"/>
</dbReference>
<comment type="similarity">
    <text evidence="4 10">Belongs to the NAD(P)-dependent epimerase/dehydratase family.</text>
</comment>
<dbReference type="NCBIfam" id="NF007956">
    <property type="entry name" value="PRK10675.1"/>
    <property type="match status" value="1"/>
</dbReference>
<comment type="subunit">
    <text evidence="10">Homodimer.</text>
</comment>
<evidence type="ECO:0000256" key="3">
    <source>
        <dbReference type="ARBA" id="ARBA00004947"/>
    </source>
</evidence>
<comment type="catalytic activity">
    <reaction evidence="1 10">
        <text>UDP-alpha-D-glucose = UDP-alpha-D-galactose</text>
        <dbReference type="Rhea" id="RHEA:22168"/>
        <dbReference type="ChEBI" id="CHEBI:58885"/>
        <dbReference type="ChEBI" id="CHEBI:66914"/>
        <dbReference type="EC" id="5.1.3.2"/>
    </reaction>
</comment>
<feature type="domain" description="NAD-dependent epimerase/dehydratase" evidence="11">
    <location>
        <begin position="3"/>
        <end position="262"/>
    </location>
</feature>
<dbReference type="Proteomes" id="UP000697927">
    <property type="component" value="Unassembled WGS sequence"/>
</dbReference>
<accession>A0ABX0VGK7</accession>
<organism evidence="12 13">
    <name type="scientific">Cedecea colo</name>
    <dbReference type="NCBI Taxonomy" id="2552946"/>
    <lineage>
        <taxon>Bacteria</taxon>
        <taxon>Pseudomonadati</taxon>
        <taxon>Pseudomonadota</taxon>
        <taxon>Gammaproteobacteria</taxon>
        <taxon>Enterobacterales</taxon>
        <taxon>Enterobacteriaceae</taxon>
        <taxon>Cedecea</taxon>
    </lineage>
</organism>
<dbReference type="InterPro" id="IPR005886">
    <property type="entry name" value="UDP_G4E"/>
</dbReference>
<dbReference type="Gene3D" id="3.90.25.10">
    <property type="entry name" value="UDP-galactose 4-epimerase, domain 1"/>
    <property type="match status" value="1"/>
</dbReference>
<evidence type="ECO:0000256" key="4">
    <source>
        <dbReference type="ARBA" id="ARBA00007637"/>
    </source>
</evidence>
<reference evidence="12 13" key="1">
    <citation type="journal article" date="2020" name="Microorganisms">
        <title>Polyphasic Characterisation of Cedecea colo sp. nov., a New Enteric Bacterium Isolated from the Koala Hindgut.</title>
        <authorList>
            <person name="Boath J.M."/>
            <person name="Dakhal S."/>
            <person name="Van T.T.H."/>
            <person name="Moore R.J."/>
            <person name="Dekiwadia C."/>
            <person name="Macreadie I.G."/>
        </authorList>
    </citation>
    <scope>NUCLEOTIDE SEQUENCE [LARGE SCALE GENOMIC DNA]</scope>
    <source>
        <strain evidence="12 13">ZA</strain>
    </source>
</reference>
<evidence type="ECO:0000313" key="12">
    <source>
        <dbReference type="EMBL" id="NIY46208.1"/>
    </source>
</evidence>
<dbReference type="EMBL" id="SOYS01000001">
    <property type="protein sequence ID" value="NIY46208.1"/>
    <property type="molecule type" value="Genomic_DNA"/>
</dbReference>
<keyword evidence="9 10" id="KW-0413">Isomerase</keyword>
<protein>
    <recommendedName>
        <fullName evidence="6 10">UDP-glucose 4-epimerase</fullName>
        <ecNumber evidence="5 10">5.1.3.2</ecNumber>
    </recommendedName>
</protein>
<keyword evidence="8" id="KW-0299">Galactose metabolism</keyword>
<evidence type="ECO:0000256" key="2">
    <source>
        <dbReference type="ARBA" id="ARBA00001911"/>
    </source>
</evidence>
<name>A0ABX0VGK7_9ENTR</name>
<dbReference type="InterPro" id="IPR001509">
    <property type="entry name" value="Epimerase_deHydtase"/>
</dbReference>
<evidence type="ECO:0000313" key="13">
    <source>
        <dbReference type="Proteomes" id="UP000697927"/>
    </source>
</evidence>
<dbReference type="NCBIfam" id="TIGR01179">
    <property type="entry name" value="galE"/>
    <property type="match status" value="1"/>
</dbReference>
<dbReference type="GO" id="GO:0003978">
    <property type="term" value="F:UDP-glucose 4-epimerase activity"/>
    <property type="evidence" value="ECO:0007669"/>
    <property type="project" value="UniProtKB-EC"/>
</dbReference>
<comment type="cofactor">
    <cofactor evidence="2 10">
        <name>NAD(+)</name>
        <dbReference type="ChEBI" id="CHEBI:57540"/>
    </cofactor>
</comment>
<keyword evidence="7 10" id="KW-0520">NAD</keyword>
<keyword evidence="13" id="KW-1185">Reference proteome</keyword>
<dbReference type="CDD" id="cd05247">
    <property type="entry name" value="UDP_G4E_1_SDR_e"/>
    <property type="match status" value="1"/>
</dbReference>
<evidence type="ECO:0000259" key="11">
    <source>
        <dbReference type="Pfam" id="PF01370"/>
    </source>
</evidence>
<evidence type="ECO:0000256" key="6">
    <source>
        <dbReference type="ARBA" id="ARBA00018569"/>
    </source>
</evidence>
<comment type="pathway">
    <text evidence="3 10">Carbohydrate metabolism; galactose metabolism.</text>
</comment>
<keyword evidence="10" id="KW-0119">Carbohydrate metabolism</keyword>
<evidence type="ECO:0000256" key="10">
    <source>
        <dbReference type="RuleBase" id="RU366046"/>
    </source>
</evidence>
<evidence type="ECO:0000256" key="1">
    <source>
        <dbReference type="ARBA" id="ARBA00000083"/>
    </source>
</evidence>
<evidence type="ECO:0000256" key="9">
    <source>
        <dbReference type="ARBA" id="ARBA00023235"/>
    </source>
</evidence>
<evidence type="ECO:0000256" key="5">
    <source>
        <dbReference type="ARBA" id="ARBA00013189"/>
    </source>
</evidence>